<feature type="transmembrane region" description="Helical" evidence="7">
    <location>
        <begin position="268"/>
        <end position="289"/>
    </location>
</feature>
<evidence type="ECO:0000256" key="5">
    <source>
        <dbReference type="ARBA" id="ARBA00023136"/>
    </source>
</evidence>
<gene>
    <name evidence="9" type="ORF">TraAM80_00190</name>
</gene>
<dbReference type="GO" id="GO:0012505">
    <property type="term" value="C:endomembrane system"/>
    <property type="evidence" value="ECO:0007669"/>
    <property type="project" value="UniProtKB-ARBA"/>
</dbReference>
<dbReference type="SUPFAM" id="SSF58038">
    <property type="entry name" value="SNARE fusion complex"/>
    <property type="match status" value="1"/>
</dbReference>
<dbReference type="PROSITE" id="PS50192">
    <property type="entry name" value="T_SNARE"/>
    <property type="match status" value="1"/>
</dbReference>
<sequence length="291" mass="32467">MTSMHGAAKLPEGVLSEGGGIVTGPPLLPLREGEGVHPQRRRGVTPYEEAQLEAAVRIRRIRELVMQLDGMHPEADLASRVKLSQQIRKDERQAKVEMQSARRLALSEGRMPDFEVLLHHFNTMLDLVQEHYDGRLPVARPSGVTSARAPLASADCKHAVNQGAFLSTYSGNIAPGPGNAYNIHDDVEFLQFFNGTQKNDTAIDESLDRIYGGVQRLNENATHITSELRTQEQMLDETEQKVGDIHGNLGKLNVRLKNILKTMDRPMIIVYLLCCLILLAIIVVIYFMVKR</sequence>
<dbReference type="GO" id="GO:0005737">
    <property type="term" value="C:cytoplasm"/>
    <property type="evidence" value="ECO:0007669"/>
    <property type="project" value="UniProtKB-ARBA"/>
</dbReference>
<keyword evidence="5 7" id="KW-0472">Membrane</keyword>
<evidence type="ECO:0000256" key="7">
    <source>
        <dbReference type="SAM" id="Phobius"/>
    </source>
</evidence>
<dbReference type="GO" id="GO:0016020">
    <property type="term" value="C:membrane"/>
    <property type="evidence" value="ECO:0007669"/>
    <property type="project" value="UniProtKB-SubCell"/>
</dbReference>
<keyword evidence="10" id="KW-1185">Reference proteome</keyword>
<dbReference type="Gene3D" id="1.20.5.110">
    <property type="match status" value="1"/>
</dbReference>
<feature type="coiled-coil region" evidence="6">
    <location>
        <begin position="214"/>
        <end position="241"/>
    </location>
</feature>
<name>A0A3R7KSJ0_TRYRA</name>
<keyword evidence="3 7" id="KW-0812">Transmembrane</keyword>
<evidence type="ECO:0000313" key="9">
    <source>
        <dbReference type="EMBL" id="RNF12647.1"/>
    </source>
</evidence>
<organism evidence="9 10">
    <name type="scientific">Trypanosoma rangeli</name>
    <dbReference type="NCBI Taxonomy" id="5698"/>
    <lineage>
        <taxon>Eukaryota</taxon>
        <taxon>Discoba</taxon>
        <taxon>Euglenozoa</taxon>
        <taxon>Kinetoplastea</taxon>
        <taxon>Metakinetoplastina</taxon>
        <taxon>Trypanosomatida</taxon>
        <taxon>Trypanosomatidae</taxon>
        <taxon>Trypanosoma</taxon>
        <taxon>Herpetosoma</taxon>
    </lineage>
</organism>
<evidence type="ECO:0000256" key="2">
    <source>
        <dbReference type="ARBA" id="ARBA00022448"/>
    </source>
</evidence>
<keyword evidence="2" id="KW-0813">Transport</keyword>
<proteinExistence type="predicted"/>
<protein>
    <submittedName>
        <fullName evidence="9">Syntaxin</fullName>
    </submittedName>
</protein>
<dbReference type="OMA" id="THYDIAQ"/>
<dbReference type="GeneID" id="40324123"/>
<dbReference type="CDD" id="cd15841">
    <property type="entry name" value="SNARE_Qc"/>
    <property type="match status" value="1"/>
</dbReference>
<keyword evidence="6" id="KW-0175">Coiled coil</keyword>
<dbReference type="AlphaFoldDB" id="A0A3R7KSJ0"/>
<evidence type="ECO:0000259" key="8">
    <source>
        <dbReference type="PROSITE" id="PS50192"/>
    </source>
</evidence>
<comment type="caution">
    <text evidence="9">The sequence shown here is derived from an EMBL/GenBank/DDBJ whole genome shotgun (WGS) entry which is preliminary data.</text>
</comment>
<dbReference type="PANTHER" id="PTHR12791">
    <property type="entry name" value="GOLGI SNARE BET1-RELATED"/>
    <property type="match status" value="1"/>
</dbReference>
<dbReference type="EMBL" id="MKGL01000003">
    <property type="protein sequence ID" value="RNF12647.1"/>
    <property type="molecule type" value="Genomic_DNA"/>
</dbReference>
<dbReference type="RefSeq" id="XP_029242877.1">
    <property type="nucleotide sequence ID" value="XM_029377281.1"/>
</dbReference>
<evidence type="ECO:0000256" key="6">
    <source>
        <dbReference type="SAM" id="Coils"/>
    </source>
</evidence>
<comment type="subcellular location">
    <subcellularLocation>
        <location evidence="1">Membrane</location>
        <topology evidence="1">Single-pass membrane protein</topology>
    </subcellularLocation>
</comment>
<dbReference type="InterPro" id="IPR000727">
    <property type="entry name" value="T_SNARE_dom"/>
</dbReference>
<accession>A0A3R7KSJ0</accession>
<evidence type="ECO:0000256" key="4">
    <source>
        <dbReference type="ARBA" id="ARBA00022989"/>
    </source>
</evidence>
<evidence type="ECO:0000256" key="1">
    <source>
        <dbReference type="ARBA" id="ARBA00004167"/>
    </source>
</evidence>
<keyword evidence="4 7" id="KW-1133">Transmembrane helix</keyword>
<reference evidence="9 10" key="1">
    <citation type="journal article" date="2018" name="BMC Genomics">
        <title>Genomic comparison of Trypanosoma conorhini and Trypanosoma rangeli to Trypanosoma cruzi strains of high and low virulence.</title>
        <authorList>
            <person name="Bradwell K.R."/>
            <person name="Koparde V.N."/>
            <person name="Matveyev A.V."/>
            <person name="Serrano M.G."/>
            <person name="Alves J.M."/>
            <person name="Parikh H."/>
            <person name="Huang B."/>
            <person name="Lee V."/>
            <person name="Espinosa-Alvarez O."/>
            <person name="Ortiz P.A."/>
            <person name="Costa-Martins A.G."/>
            <person name="Teixeira M.M."/>
            <person name="Buck G.A."/>
        </authorList>
    </citation>
    <scope>NUCLEOTIDE SEQUENCE [LARGE SCALE GENOMIC DNA]</scope>
    <source>
        <strain evidence="9 10">AM80</strain>
    </source>
</reference>
<dbReference type="OrthoDB" id="244190at2759"/>
<feature type="domain" description="T-SNARE coiled-coil homology" evidence="8">
    <location>
        <begin position="197"/>
        <end position="259"/>
    </location>
</feature>
<evidence type="ECO:0000256" key="3">
    <source>
        <dbReference type="ARBA" id="ARBA00022692"/>
    </source>
</evidence>
<evidence type="ECO:0000313" key="10">
    <source>
        <dbReference type="Proteomes" id="UP000283634"/>
    </source>
</evidence>
<dbReference type="Proteomes" id="UP000283634">
    <property type="component" value="Unassembled WGS sequence"/>
</dbReference>